<proteinExistence type="inferred from homology"/>
<dbReference type="EMBL" id="JAZDDG010000001">
    <property type="protein sequence ID" value="MEE1974920.1"/>
    <property type="molecule type" value="Genomic_DNA"/>
</dbReference>
<keyword evidence="6" id="KW-1185">Reference proteome</keyword>
<sequence>MMEKLKPFGYDDIPDDWTLKSLGDISASNHQGINTVAEKVKYVNDGYPILQAKHITSEKIQLNDTKYVDDDDWCKYKNKYQPKYGEILLSNIGTIGRTVLIEKEIDLLIAWNIFLIRPIQSLAFPPFVREALRFLYSNKYLDRLTSGNATKFVNKSQVESTPILLPPLAEQQKIAEILSTVDAKIDVIDQQISETQELKKGLMQRLMTKGIGHTEFKDSSLGEIPKSWKVVKIQDLLNEGRIISHLDGNHGGLYPKADEFIDDGVPYISANCFINSKVDFSKCKHLSMERSLQFRKGVAKNGDVLFAHNATVGPVAFLETDLDFVILSTTATYFRLDNKTIDAKYWLFFLSSPTFKNQYEKVMGQSTRNQVPITMQRSFLSVLPTFQEQKEISEILNTTDKKLEVLSEKKTNYVELKQGLMQQLLTGKVRVQLNSSVTS</sequence>
<accession>A0ABU7IPP0</accession>
<name>A0ABU7IPP0_9FLAO</name>
<dbReference type="Gene3D" id="1.10.287.1120">
    <property type="entry name" value="Bipartite methylase S protein"/>
    <property type="match status" value="1"/>
</dbReference>
<reference evidence="5 6" key="1">
    <citation type="submission" date="2024-01" db="EMBL/GenBank/DDBJ databases">
        <title>Maribacter spp. originated from different algae showed divergent polysaccharides utilization ability.</title>
        <authorList>
            <person name="Wang H."/>
            <person name="Wu Y."/>
        </authorList>
    </citation>
    <scope>NUCLEOTIDE SEQUENCE [LARGE SCALE GENOMIC DNA]</scope>
    <source>
        <strain evidence="5 6">PR1</strain>
    </source>
</reference>
<evidence type="ECO:0000259" key="4">
    <source>
        <dbReference type="Pfam" id="PF01420"/>
    </source>
</evidence>
<protein>
    <submittedName>
        <fullName evidence="5">Restriction endonuclease subunit S</fullName>
    </submittedName>
</protein>
<organism evidence="5 6">
    <name type="scientific">Maribacter cobaltidurans</name>
    <dbReference type="NCBI Taxonomy" id="1178778"/>
    <lineage>
        <taxon>Bacteria</taxon>
        <taxon>Pseudomonadati</taxon>
        <taxon>Bacteroidota</taxon>
        <taxon>Flavobacteriia</taxon>
        <taxon>Flavobacteriales</taxon>
        <taxon>Flavobacteriaceae</taxon>
        <taxon>Maribacter</taxon>
    </lineage>
</organism>
<dbReference type="InterPro" id="IPR044946">
    <property type="entry name" value="Restrct_endonuc_typeI_TRD_sf"/>
</dbReference>
<keyword evidence="3" id="KW-0238">DNA-binding</keyword>
<evidence type="ECO:0000313" key="6">
    <source>
        <dbReference type="Proteomes" id="UP001356308"/>
    </source>
</evidence>
<evidence type="ECO:0000256" key="2">
    <source>
        <dbReference type="ARBA" id="ARBA00022747"/>
    </source>
</evidence>
<evidence type="ECO:0000313" key="5">
    <source>
        <dbReference type="EMBL" id="MEE1974920.1"/>
    </source>
</evidence>
<dbReference type="InterPro" id="IPR052021">
    <property type="entry name" value="Type-I_RS_S_subunit"/>
</dbReference>
<keyword evidence="2" id="KW-0680">Restriction system</keyword>
<feature type="domain" description="Type I restriction modification DNA specificity" evidence="4">
    <location>
        <begin position="14"/>
        <end position="193"/>
    </location>
</feature>
<feature type="domain" description="Type I restriction modification DNA specificity" evidence="4">
    <location>
        <begin position="225"/>
        <end position="412"/>
    </location>
</feature>
<dbReference type="SUPFAM" id="SSF116734">
    <property type="entry name" value="DNA methylase specificity domain"/>
    <property type="match status" value="2"/>
</dbReference>
<dbReference type="Proteomes" id="UP001356308">
    <property type="component" value="Unassembled WGS sequence"/>
</dbReference>
<evidence type="ECO:0000256" key="3">
    <source>
        <dbReference type="ARBA" id="ARBA00023125"/>
    </source>
</evidence>
<keyword evidence="5" id="KW-0540">Nuclease</keyword>
<keyword evidence="5" id="KW-0255">Endonuclease</keyword>
<comment type="similarity">
    <text evidence="1">Belongs to the type-I restriction system S methylase family.</text>
</comment>
<dbReference type="Pfam" id="PF01420">
    <property type="entry name" value="Methylase_S"/>
    <property type="match status" value="2"/>
</dbReference>
<dbReference type="PANTHER" id="PTHR30408">
    <property type="entry name" value="TYPE-1 RESTRICTION ENZYME ECOKI SPECIFICITY PROTEIN"/>
    <property type="match status" value="1"/>
</dbReference>
<evidence type="ECO:0000256" key="1">
    <source>
        <dbReference type="ARBA" id="ARBA00010923"/>
    </source>
</evidence>
<dbReference type="GO" id="GO:0004519">
    <property type="term" value="F:endonuclease activity"/>
    <property type="evidence" value="ECO:0007669"/>
    <property type="project" value="UniProtKB-KW"/>
</dbReference>
<dbReference type="InterPro" id="IPR000055">
    <property type="entry name" value="Restrct_endonuc_typeI_TRD"/>
</dbReference>
<keyword evidence="5" id="KW-0378">Hydrolase</keyword>
<dbReference type="PANTHER" id="PTHR30408:SF12">
    <property type="entry name" value="TYPE I RESTRICTION ENZYME MJAVIII SPECIFICITY SUBUNIT"/>
    <property type="match status" value="1"/>
</dbReference>
<dbReference type="CDD" id="cd17246">
    <property type="entry name" value="RMtype1_S_SonII-TRD2-CR2_like"/>
    <property type="match status" value="1"/>
</dbReference>
<gene>
    <name evidence="5" type="ORF">V1I91_02490</name>
</gene>
<dbReference type="Gene3D" id="3.90.220.20">
    <property type="entry name" value="DNA methylase specificity domains"/>
    <property type="match status" value="2"/>
</dbReference>
<dbReference type="RefSeq" id="WP_272649748.1">
    <property type="nucleotide sequence ID" value="NZ_JAZDDG010000001.1"/>
</dbReference>
<comment type="caution">
    <text evidence="5">The sequence shown here is derived from an EMBL/GenBank/DDBJ whole genome shotgun (WGS) entry which is preliminary data.</text>
</comment>